<feature type="transmembrane region" description="Helical" evidence="1">
    <location>
        <begin position="20"/>
        <end position="39"/>
    </location>
</feature>
<accession>A0A1X2H2H1</accession>
<sequence length="123" mass="13852">MRSHPSGYHIVVSVGKMLMTVQFNVCIVYAAIVIQAHGVHQLSRQKMVANDLDHLTFLEQALDVVENTKHLGRSSAHSMNCRKIIKNKDCITTMSNDLKSYGLEEQRRDLLLGHRVIGRLLAS</sequence>
<dbReference type="AlphaFoldDB" id="A0A1X2H2H1"/>
<keyword evidence="1" id="KW-0812">Transmembrane</keyword>
<protein>
    <submittedName>
        <fullName evidence="2">Uncharacterized protein</fullName>
    </submittedName>
</protein>
<evidence type="ECO:0000313" key="2">
    <source>
        <dbReference type="EMBL" id="ORY91983.1"/>
    </source>
</evidence>
<dbReference type="EMBL" id="MCGN01000010">
    <property type="protein sequence ID" value="ORY91983.1"/>
    <property type="molecule type" value="Genomic_DNA"/>
</dbReference>
<dbReference type="InParanoid" id="A0A1X2H2H1"/>
<gene>
    <name evidence="2" type="ORF">BCR43DRAFT_518002</name>
</gene>
<organism evidence="2 3">
    <name type="scientific">Syncephalastrum racemosum</name>
    <name type="common">Filamentous fungus</name>
    <dbReference type="NCBI Taxonomy" id="13706"/>
    <lineage>
        <taxon>Eukaryota</taxon>
        <taxon>Fungi</taxon>
        <taxon>Fungi incertae sedis</taxon>
        <taxon>Mucoromycota</taxon>
        <taxon>Mucoromycotina</taxon>
        <taxon>Mucoromycetes</taxon>
        <taxon>Mucorales</taxon>
        <taxon>Syncephalastraceae</taxon>
        <taxon>Syncephalastrum</taxon>
    </lineage>
</organism>
<dbReference type="Proteomes" id="UP000242180">
    <property type="component" value="Unassembled WGS sequence"/>
</dbReference>
<proteinExistence type="predicted"/>
<evidence type="ECO:0000313" key="3">
    <source>
        <dbReference type="Proteomes" id="UP000242180"/>
    </source>
</evidence>
<keyword evidence="1" id="KW-0472">Membrane</keyword>
<keyword evidence="1" id="KW-1133">Transmembrane helix</keyword>
<evidence type="ECO:0000256" key="1">
    <source>
        <dbReference type="SAM" id="Phobius"/>
    </source>
</evidence>
<name>A0A1X2H2H1_SYNRA</name>
<reference evidence="2 3" key="1">
    <citation type="submission" date="2016-07" db="EMBL/GenBank/DDBJ databases">
        <title>Pervasive Adenine N6-methylation of Active Genes in Fungi.</title>
        <authorList>
            <consortium name="DOE Joint Genome Institute"/>
            <person name="Mondo S.J."/>
            <person name="Dannebaum R.O."/>
            <person name="Kuo R.C."/>
            <person name="Labutti K."/>
            <person name="Haridas S."/>
            <person name="Kuo A."/>
            <person name="Salamov A."/>
            <person name="Ahrendt S.R."/>
            <person name="Lipzen A."/>
            <person name="Sullivan W."/>
            <person name="Andreopoulos W.B."/>
            <person name="Clum A."/>
            <person name="Lindquist E."/>
            <person name="Daum C."/>
            <person name="Ramamoorthy G.K."/>
            <person name="Gryganskyi A."/>
            <person name="Culley D."/>
            <person name="Magnuson J.K."/>
            <person name="James T.Y."/>
            <person name="O'Malley M.A."/>
            <person name="Stajich J.E."/>
            <person name="Spatafora J.W."/>
            <person name="Visel A."/>
            <person name="Grigoriev I.V."/>
        </authorList>
    </citation>
    <scope>NUCLEOTIDE SEQUENCE [LARGE SCALE GENOMIC DNA]</scope>
    <source>
        <strain evidence="2 3">NRRL 2496</strain>
    </source>
</reference>
<keyword evidence="3" id="KW-1185">Reference proteome</keyword>
<comment type="caution">
    <text evidence="2">The sequence shown here is derived from an EMBL/GenBank/DDBJ whole genome shotgun (WGS) entry which is preliminary data.</text>
</comment>